<dbReference type="InterPro" id="IPR036010">
    <property type="entry name" value="2Fe-2S_ferredoxin-like_sf"/>
</dbReference>
<dbReference type="Gene3D" id="3.10.20.30">
    <property type="match status" value="1"/>
</dbReference>
<dbReference type="CDD" id="cd00207">
    <property type="entry name" value="fer2"/>
    <property type="match status" value="1"/>
</dbReference>
<sequence length="120" mass="13344">MGEVSQYTVVILGDAETEAVRFMCHEGESIAEAAEREGVMLRIACNNGGCGACRAEILAGEVGYLRPVSQKKRFDVRTQKMCELLCRATPLSNLILKPLNPWLNRGKISWKKYVQNINEG</sequence>
<dbReference type="InterPro" id="IPR012675">
    <property type="entry name" value="Beta-grasp_dom_sf"/>
</dbReference>
<name>A0A947D0S7_HYDSH</name>
<dbReference type="PROSITE" id="PS00197">
    <property type="entry name" value="2FE2S_FER_1"/>
    <property type="match status" value="1"/>
</dbReference>
<organism evidence="2 3">
    <name type="scientific">Hydrogenibacillus schlegelii</name>
    <name type="common">Bacillus schlegelii</name>
    <dbReference type="NCBI Taxonomy" id="1484"/>
    <lineage>
        <taxon>Bacteria</taxon>
        <taxon>Bacillati</taxon>
        <taxon>Bacillota</taxon>
        <taxon>Bacilli</taxon>
        <taxon>Bacillales</taxon>
        <taxon>Bacillales Family X. Incertae Sedis</taxon>
        <taxon>Hydrogenibacillus</taxon>
    </lineage>
</organism>
<dbReference type="Proteomes" id="UP000748108">
    <property type="component" value="Unassembled WGS sequence"/>
</dbReference>
<gene>
    <name evidence="2" type="ORF">KM312_05290</name>
</gene>
<dbReference type="GO" id="GO:0051537">
    <property type="term" value="F:2 iron, 2 sulfur cluster binding"/>
    <property type="evidence" value="ECO:0007669"/>
    <property type="project" value="InterPro"/>
</dbReference>
<dbReference type="Pfam" id="PF00111">
    <property type="entry name" value="Fer2"/>
    <property type="match status" value="1"/>
</dbReference>
<reference evidence="2" key="1">
    <citation type="journal article" date="2021" name="Microbiology">
        <title>Metagenomic Analysis of the Microbial Community in the Underground Coal Fire Area (Kemerovo Region, Russia) Revealed Predominance of Thermophilic Members of the Phyla Deinococcus-thermus, Aquificae, and Firmicutes.</title>
        <authorList>
            <person name="Kadnikov V."/>
            <person name="Mardanov A.V."/>
            <person name="Beletsky A.V."/>
            <person name="Karnachuk O.V."/>
            <person name="Ravin N.V."/>
        </authorList>
    </citation>
    <scope>NUCLEOTIDE SEQUENCE</scope>
    <source>
        <strain evidence="2">RBS10-49</strain>
    </source>
</reference>
<dbReference type="InterPro" id="IPR001041">
    <property type="entry name" value="2Fe-2S_ferredoxin-type"/>
</dbReference>
<dbReference type="AlphaFoldDB" id="A0A947D0S7"/>
<dbReference type="RefSeq" id="WP_273000671.1">
    <property type="nucleotide sequence ID" value="NZ_PEBV01000046.1"/>
</dbReference>
<evidence type="ECO:0000313" key="2">
    <source>
        <dbReference type="EMBL" id="MBT9282056.1"/>
    </source>
</evidence>
<dbReference type="EMBL" id="JAHHQF010000048">
    <property type="protein sequence ID" value="MBT9282056.1"/>
    <property type="molecule type" value="Genomic_DNA"/>
</dbReference>
<evidence type="ECO:0000259" key="1">
    <source>
        <dbReference type="PROSITE" id="PS51085"/>
    </source>
</evidence>
<comment type="caution">
    <text evidence="2">The sequence shown here is derived from an EMBL/GenBank/DDBJ whole genome shotgun (WGS) entry which is preliminary data.</text>
</comment>
<dbReference type="InterPro" id="IPR006058">
    <property type="entry name" value="2Fe2S_fd_BS"/>
</dbReference>
<dbReference type="SUPFAM" id="SSF54292">
    <property type="entry name" value="2Fe-2S ferredoxin-like"/>
    <property type="match status" value="1"/>
</dbReference>
<accession>A0A947D0S7</accession>
<protein>
    <submittedName>
        <fullName evidence="2">2Fe-2S iron-sulfur cluster binding domain-containing protein</fullName>
    </submittedName>
</protein>
<dbReference type="PROSITE" id="PS51085">
    <property type="entry name" value="2FE2S_FER_2"/>
    <property type="match status" value="1"/>
</dbReference>
<feature type="domain" description="2Fe-2S ferredoxin-type" evidence="1">
    <location>
        <begin position="7"/>
        <end position="102"/>
    </location>
</feature>
<evidence type="ECO:0000313" key="3">
    <source>
        <dbReference type="Proteomes" id="UP000748108"/>
    </source>
</evidence>
<proteinExistence type="predicted"/>